<dbReference type="InterPro" id="IPR012338">
    <property type="entry name" value="Beta-lactam/transpept-like"/>
</dbReference>
<organism evidence="4 5">
    <name type="scientific">Nesterenkonia lacusekhoensis</name>
    <dbReference type="NCBI Taxonomy" id="150832"/>
    <lineage>
        <taxon>Bacteria</taxon>
        <taxon>Bacillati</taxon>
        <taxon>Actinomycetota</taxon>
        <taxon>Actinomycetes</taxon>
        <taxon>Micrococcales</taxon>
        <taxon>Micrococcaceae</taxon>
        <taxon>Nesterenkonia</taxon>
    </lineage>
</organism>
<dbReference type="PROSITE" id="PS51257">
    <property type="entry name" value="PROKAR_LIPOPROTEIN"/>
    <property type="match status" value="1"/>
</dbReference>
<dbReference type="InterPro" id="IPR045155">
    <property type="entry name" value="Beta-lactam_cat"/>
</dbReference>
<name>A0ABS4SZ36_9MICC</name>
<dbReference type="Gene3D" id="3.40.710.10">
    <property type="entry name" value="DD-peptidase/beta-lactamase superfamily"/>
    <property type="match status" value="1"/>
</dbReference>
<dbReference type="InterPro" id="IPR000871">
    <property type="entry name" value="Beta-lactam_class-A"/>
</dbReference>
<dbReference type="SUPFAM" id="SSF56601">
    <property type="entry name" value="beta-lactamase/transpeptidase-like"/>
    <property type="match status" value="1"/>
</dbReference>
<evidence type="ECO:0000259" key="2">
    <source>
        <dbReference type="Pfam" id="PF13354"/>
    </source>
</evidence>
<dbReference type="RefSeq" id="WP_210047633.1">
    <property type="nucleotide sequence ID" value="NZ_JAGINX010000001.1"/>
</dbReference>
<evidence type="ECO:0000313" key="5">
    <source>
        <dbReference type="Proteomes" id="UP001519331"/>
    </source>
</evidence>
<dbReference type="Pfam" id="PF13354">
    <property type="entry name" value="Beta-lactamase2"/>
    <property type="match status" value="1"/>
</dbReference>
<gene>
    <name evidence="4" type="ORF">JOF45_000474</name>
</gene>
<dbReference type="Gene3D" id="1.10.8.620">
    <property type="entry name" value="ORF12 helical bundle domain-like"/>
    <property type="match status" value="1"/>
</dbReference>
<feature type="domain" description="Beta-lactamase class A catalytic" evidence="2">
    <location>
        <begin position="180"/>
        <end position="351"/>
    </location>
</feature>
<evidence type="ECO:0000313" key="4">
    <source>
        <dbReference type="EMBL" id="MBP2317455.1"/>
    </source>
</evidence>
<dbReference type="Gene3D" id="3.10.450.280">
    <property type="match status" value="1"/>
</dbReference>
<dbReference type="PANTHER" id="PTHR35333">
    <property type="entry name" value="BETA-LACTAMASE"/>
    <property type="match status" value="1"/>
</dbReference>
<dbReference type="Pfam" id="PF18042">
    <property type="entry name" value="ORF_12_N"/>
    <property type="match status" value="1"/>
</dbReference>
<dbReference type="InterPro" id="IPR040846">
    <property type="entry name" value="ORF_12_N"/>
</dbReference>
<feature type="region of interest" description="Disordered" evidence="1">
    <location>
        <begin position="21"/>
        <end position="49"/>
    </location>
</feature>
<feature type="domain" description="ORF 12 gene product N-terminal" evidence="3">
    <location>
        <begin position="49"/>
        <end position="143"/>
    </location>
</feature>
<comment type="caution">
    <text evidence="4">The sequence shown here is derived from an EMBL/GenBank/DDBJ whole genome shotgun (WGS) entry which is preliminary data.</text>
</comment>
<dbReference type="PANTHER" id="PTHR35333:SF5">
    <property type="entry name" value="CONSERVED LIPOPROTEIN LPQF-RELATED"/>
    <property type="match status" value="1"/>
</dbReference>
<dbReference type="EMBL" id="JAGINX010000001">
    <property type="protein sequence ID" value="MBP2317455.1"/>
    <property type="molecule type" value="Genomic_DNA"/>
</dbReference>
<sequence length="461" mass="50361">MRDSARTLGVAGVALLLLTSCGSDDQERPPEDQPTVMEGAGHTAEGVELPETASGEAAGDVLEILNAEQDSTASDWEDRLAEAFTEEVSAEELAQTVNSQFRPVGPWTAVEHEDFDDASLTSLEAPEGQELEMQLTLDEDGLIETLFFAEPREPVEPAEGFEEIDQRLTDLPGEVHAVVVQDDETLLEASGGEAAPLASVAKLYVVLALVEAVDAGEVSWDDTLEVTDQLRSLPSGTLQDQPAGYETTVFDVAQRMIQFSDNTGTDMLIDLLGRDAVEQAVADSGHHNPALMDPFPSTREMFQLRWGFPELGEDWKEGDAEERREILAEIGEEELEITDEDVAADDVDFDIDWYATPEDLTSLYDQLFEAMEEHPELEAVLASNPGLTFGDFSPEDLWWDTLAFKGGSLPGVLNGAWRAQDEDGTVRTVILLTQHEDAESLSEEAEEIFSLAEDALTLEAP</sequence>
<keyword evidence="5" id="KW-1185">Reference proteome</keyword>
<evidence type="ECO:0000256" key="1">
    <source>
        <dbReference type="SAM" id="MobiDB-lite"/>
    </source>
</evidence>
<accession>A0ABS4SZ36</accession>
<evidence type="ECO:0000259" key="3">
    <source>
        <dbReference type="Pfam" id="PF18042"/>
    </source>
</evidence>
<proteinExistence type="predicted"/>
<dbReference type="Proteomes" id="UP001519331">
    <property type="component" value="Unassembled WGS sequence"/>
</dbReference>
<reference evidence="4 5" key="1">
    <citation type="submission" date="2021-03" db="EMBL/GenBank/DDBJ databases">
        <title>Sequencing the genomes of 1000 actinobacteria strains.</title>
        <authorList>
            <person name="Klenk H.-P."/>
        </authorList>
    </citation>
    <scope>NUCLEOTIDE SEQUENCE [LARGE SCALE GENOMIC DNA]</scope>
    <source>
        <strain evidence="4 5">DSM 12544</strain>
    </source>
</reference>
<protein>
    <submittedName>
        <fullName evidence="4">Beta-lactamase class A</fullName>
    </submittedName>
</protein>